<reference evidence="10" key="2">
    <citation type="submission" date="2021-09" db="EMBL/GenBank/DDBJ databases">
        <authorList>
            <person name="Gilroy R."/>
        </authorList>
    </citation>
    <scope>NUCLEOTIDE SEQUENCE</scope>
    <source>
        <strain evidence="10">ChiGjej3B3-7470</strain>
    </source>
</reference>
<comment type="function">
    <text evidence="1 7">Catalyzes the insertion of molybdate into adenylated molybdopterin with the concomitant release of AMP.</text>
</comment>
<evidence type="ECO:0000256" key="5">
    <source>
        <dbReference type="ARBA" id="ARBA00023150"/>
    </source>
</evidence>
<evidence type="ECO:0000256" key="8">
    <source>
        <dbReference type="SAM" id="MobiDB-lite"/>
    </source>
</evidence>
<dbReference type="NCBIfam" id="NF045515">
    <property type="entry name" value="Glp_gephyrin"/>
    <property type="match status" value="1"/>
</dbReference>
<comment type="cofactor">
    <cofactor evidence="7">
        <name>Mg(2+)</name>
        <dbReference type="ChEBI" id="CHEBI:18420"/>
    </cofactor>
</comment>
<dbReference type="Gene3D" id="2.40.340.10">
    <property type="entry name" value="MoeA, C-terminal, domain IV"/>
    <property type="match status" value="1"/>
</dbReference>
<dbReference type="InterPro" id="IPR005111">
    <property type="entry name" value="MoeA_C_domain_IV"/>
</dbReference>
<dbReference type="CDD" id="cd00887">
    <property type="entry name" value="MoeA"/>
    <property type="match status" value="1"/>
</dbReference>
<reference evidence="10" key="1">
    <citation type="journal article" date="2021" name="PeerJ">
        <title>Extensive microbial diversity within the chicken gut microbiome revealed by metagenomics and culture.</title>
        <authorList>
            <person name="Gilroy R."/>
            <person name="Ravi A."/>
            <person name="Getino M."/>
            <person name="Pursley I."/>
            <person name="Horton D.L."/>
            <person name="Alikhan N.F."/>
            <person name="Baker D."/>
            <person name="Gharbi K."/>
            <person name="Hall N."/>
            <person name="Watson M."/>
            <person name="Adriaenssens E.M."/>
            <person name="Foster-Nyarko E."/>
            <person name="Jarju S."/>
            <person name="Secka A."/>
            <person name="Antonio M."/>
            <person name="Oren A."/>
            <person name="Chaudhuri R.R."/>
            <person name="La Ragione R."/>
            <person name="Hildebrand F."/>
            <person name="Pallen M.J."/>
        </authorList>
    </citation>
    <scope>NUCLEOTIDE SEQUENCE</scope>
    <source>
        <strain evidence="10">ChiGjej3B3-7470</strain>
    </source>
</reference>
<name>A0A921ENQ0_9ACTN</name>
<dbReference type="InterPro" id="IPR001453">
    <property type="entry name" value="MoaB/Mog_dom"/>
</dbReference>
<dbReference type="Gene3D" id="3.40.980.10">
    <property type="entry name" value="MoaB/Mog-like domain"/>
    <property type="match status" value="1"/>
</dbReference>
<dbReference type="SUPFAM" id="SSF63882">
    <property type="entry name" value="MoeA N-terminal region -like"/>
    <property type="match status" value="1"/>
</dbReference>
<evidence type="ECO:0000256" key="6">
    <source>
        <dbReference type="ARBA" id="ARBA00047317"/>
    </source>
</evidence>
<feature type="region of interest" description="Disordered" evidence="8">
    <location>
        <begin position="1"/>
        <end position="29"/>
    </location>
</feature>
<gene>
    <name evidence="10" type="ORF">K8V15_02850</name>
</gene>
<sequence>MAWFARKKQEPIEEEVVEEPTLPDPPAVDDAGLRGVHDHLDYLLGLVEPLKPFGMSLLEAWDQVMCEDIDSMINVPPNSTARVEGYAVRAADLLNDDGQLAEPLQIVDGEIERLPESSAYHVAAGEVLPRGANAVLPISFATSEDGRATLLDKVAEGEYVRAAGEHLRLGTRLLSEGDVLDERAIGLLAGAGIDKVLVRPRPRVVIVSSGDRLVEPGADVQLGDTTDANSYMIAAAAKAAGAQVFRVAVHSNDRDEITQAITDQLIRADFVISTTGGKREDYEAVSAVMGELGLVDNASVAMSPGRTQTFGLIGEDRVPMMMLPGNPISAYVTFYAFALPIIRQLMGLKPEHRAVRAIAEVGLRSVKGQMHLLRGNVRQEGSVRYVTQVTEPHALGELAKTNALILLDENVETVRAGEAVKIWEFDED</sequence>
<dbReference type="Pfam" id="PF00994">
    <property type="entry name" value="MoCF_biosynth"/>
    <property type="match status" value="1"/>
</dbReference>
<proteinExistence type="inferred from homology"/>
<dbReference type="Pfam" id="PF03453">
    <property type="entry name" value="MoeA_N"/>
    <property type="match status" value="1"/>
</dbReference>
<dbReference type="InterPro" id="IPR038987">
    <property type="entry name" value="MoeA-like"/>
</dbReference>
<dbReference type="SMART" id="SM00852">
    <property type="entry name" value="MoCF_biosynth"/>
    <property type="match status" value="1"/>
</dbReference>
<dbReference type="GO" id="GO:0006777">
    <property type="term" value="P:Mo-molybdopterin cofactor biosynthetic process"/>
    <property type="evidence" value="ECO:0007669"/>
    <property type="project" value="UniProtKB-UniRule"/>
</dbReference>
<evidence type="ECO:0000313" key="11">
    <source>
        <dbReference type="Proteomes" id="UP000712713"/>
    </source>
</evidence>
<feature type="domain" description="MoaB/Mog" evidence="9">
    <location>
        <begin position="205"/>
        <end position="344"/>
    </location>
</feature>
<evidence type="ECO:0000256" key="4">
    <source>
        <dbReference type="ARBA" id="ARBA00022505"/>
    </source>
</evidence>
<dbReference type="InterPro" id="IPR036425">
    <property type="entry name" value="MoaB/Mog-like_dom_sf"/>
</dbReference>
<dbReference type="SUPFAM" id="SSF63867">
    <property type="entry name" value="MoeA C-terminal domain-like"/>
    <property type="match status" value="1"/>
</dbReference>
<protein>
    <recommendedName>
        <fullName evidence="7">Molybdopterin molybdenumtransferase</fullName>
        <ecNumber evidence="7">2.10.1.1</ecNumber>
    </recommendedName>
</protein>
<keyword evidence="5 7" id="KW-0501">Molybdenum cofactor biosynthesis</keyword>
<accession>A0A921ENQ0</accession>
<dbReference type="InterPro" id="IPR036688">
    <property type="entry name" value="MoeA_C_domain_IV_sf"/>
</dbReference>
<dbReference type="GO" id="GO:0046872">
    <property type="term" value="F:metal ion binding"/>
    <property type="evidence" value="ECO:0007669"/>
    <property type="project" value="UniProtKB-UniRule"/>
</dbReference>
<keyword evidence="4 7" id="KW-0500">Molybdenum</keyword>
<dbReference type="EMBL" id="DYZF01000067">
    <property type="protein sequence ID" value="HJE50910.1"/>
    <property type="molecule type" value="Genomic_DNA"/>
</dbReference>
<evidence type="ECO:0000259" key="9">
    <source>
        <dbReference type="SMART" id="SM00852"/>
    </source>
</evidence>
<keyword evidence="7" id="KW-0460">Magnesium</keyword>
<dbReference type="AlphaFoldDB" id="A0A921ENQ0"/>
<dbReference type="PANTHER" id="PTHR10192:SF5">
    <property type="entry name" value="GEPHYRIN"/>
    <property type="match status" value="1"/>
</dbReference>
<comment type="caution">
    <text evidence="10">The sequence shown here is derived from an EMBL/GenBank/DDBJ whole genome shotgun (WGS) entry which is preliminary data.</text>
</comment>
<evidence type="ECO:0000256" key="1">
    <source>
        <dbReference type="ARBA" id="ARBA00002901"/>
    </source>
</evidence>
<comment type="pathway">
    <text evidence="2 7">Cofactor biosynthesis; molybdopterin biosynthesis.</text>
</comment>
<dbReference type="Gene3D" id="2.170.190.11">
    <property type="entry name" value="Molybdopterin biosynthesis moea protein, domain 3"/>
    <property type="match status" value="1"/>
</dbReference>
<dbReference type="InterPro" id="IPR005110">
    <property type="entry name" value="MoeA_linker/N"/>
</dbReference>
<organism evidence="10 11">
    <name type="scientific">Tessaracoccus flavescens</name>
    <dbReference type="NCBI Taxonomy" id="399497"/>
    <lineage>
        <taxon>Bacteria</taxon>
        <taxon>Bacillati</taxon>
        <taxon>Actinomycetota</taxon>
        <taxon>Actinomycetes</taxon>
        <taxon>Propionibacteriales</taxon>
        <taxon>Propionibacteriaceae</taxon>
        <taxon>Tessaracoccus</taxon>
    </lineage>
</organism>
<dbReference type="PANTHER" id="PTHR10192">
    <property type="entry name" value="MOLYBDOPTERIN BIOSYNTHESIS PROTEIN"/>
    <property type="match status" value="1"/>
</dbReference>
<comment type="similarity">
    <text evidence="3 7">Belongs to the MoeA family.</text>
</comment>
<dbReference type="Proteomes" id="UP000712713">
    <property type="component" value="Unassembled WGS sequence"/>
</dbReference>
<evidence type="ECO:0000256" key="3">
    <source>
        <dbReference type="ARBA" id="ARBA00010763"/>
    </source>
</evidence>
<dbReference type="Gene3D" id="3.90.105.10">
    <property type="entry name" value="Molybdopterin biosynthesis moea protein, domain 2"/>
    <property type="match status" value="1"/>
</dbReference>
<keyword evidence="7" id="KW-0479">Metal-binding</keyword>
<evidence type="ECO:0000256" key="7">
    <source>
        <dbReference type="RuleBase" id="RU365090"/>
    </source>
</evidence>
<dbReference type="GO" id="GO:0061599">
    <property type="term" value="F:molybdopterin molybdotransferase activity"/>
    <property type="evidence" value="ECO:0007669"/>
    <property type="project" value="UniProtKB-UniRule"/>
</dbReference>
<comment type="catalytic activity">
    <reaction evidence="6">
        <text>adenylyl-molybdopterin + molybdate = Mo-molybdopterin + AMP + H(+)</text>
        <dbReference type="Rhea" id="RHEA:35047"/>
        <dbReference type="ChEBI" id="CHEBI:15378"/>
        <dbReference type="ChEBI" id="CHEBI:36264"/>
        <dbReference type="ChEBI" id="CHEBI:62727"/>
        <dbReference type="ChEBI" id="CHEBI:71302"/>
        <dbReference type="ChEBI" id="CHEBI:456215"/>
        <dbReference type="EC" id="2.10.1.1"/>
    </reaction>
</comment>
<dbReference type="InterPro" id="IPR036135">
    <property type="entry name" value="MoeA_linker/N_sf"/>
</dbReference>
<dbReference type="SUPFAM" id="SSF53218">
    <property type="entry name" value="Molybdenum cofactor biosynthesis proteins"/>
    <property type="match status" value="1"/>
</dbReference>
<evidence type="ECO:0000256" key="2">
    <source>
        <dbReference type="ARBA" id="ARBA00005046"/>
    </source>
</evidence>
<dbReference type="EC" id="2.10.1.1" evidence="7"/>
<evidence type="ECO:0000313" key="10">
    <source>
        <dbReference type="EMBL" id="HJE50910.1"/>
    </source>
</evidence>
<dbReference type="GO" id="GO:0005829">
    <property type="term" value="C:cytosol"/>
    <property type="evidence" value="ECO:0007669"/>
    <property type="project" value="TreeGrafter"/>
</dbReference>
<keyword evidence="7" id="KW-0808">Transferase</keyword>
<dbReference type="Pfam" id="PF03454">
    <property type="entry name" value="MoeA_C"/>
    <property type="match status" value="1"/>
</dbReference>